<dbReference type="Proteomes" id="UP000294927">
    <property type="component" value="Unassembled WGS sequence"/>
</dbReference>
<dbReference type="RefSeq" id="WP_133905378.1">
    <property type="nucleotide sequence ID" value="NZ_SOCP01000010.1"/>
</dbReference>
<dbReference type="AlphaFoldDB" id="A0A4R7VCZ5"/>
<accession>A0A4R7VCZ5</accession>
<comment type="caution">
    <text evidence="1">The sequence shown here is derived from an EMBL/GenBank/DDBJ whole genome shotgun (WGS) entry which is preliminary data.</text>
</comment>
<keyword evidence="2" id="KW-1185">Reference proteome</keyword>
<evidence type="ECO:0000313" key="2">
    <source>
        <dbReference type="Proteomes" id="UP000294927"/>
    </source>
</evidence>
<name>A0A4R7VCZ5_9PSEU</name>
<dbReference type="EMBL" id="SOCP01000010">
    <property type="protein sequence ID" value="TDV46848.1"/>
    <property type="molecule type" value="Genomic_DNA"/>
</dbReference>
<protein>
    <submittedName>
        <fullName evidence="1">Uncharacterized protein</fullName>
    </submittedName>
</protein>
<proteinExistence type="predicted"/>
<gene>
    <name evidence="1" type="ORF">CLV71_11028</name>
</gene>
<evidence type="ECO:0000313" key="1">
    <source>
        <dbReference type="EMBL" id="TDV46848.1"/>
    </source>
</evidence>
<reference evidence="1 2" key="1">
    <citation type="submission" date="2019-03" db="EMBL/GenBank/DDBJ databases">
        <title>Genomic Encyclopedia of Archaeal and Bacterial Type Strains, Phase II (KMG-II): from individual species to whole genera.</title>
        <authorList>
            <person name="Goeker M."/>
        </authorList>
    </citation>
    <scope>NUCLEOTIDE SEQUENCE [LARGE SCALE GENOMIC DNA]</scope>
    <source>
        <strain evidence="1 2">DSM 45499</strain>
    </source>
</reference>
<organism evidence="1 2">
    <name type="scientific">Actinophytocola oryzae</name>
    <dbReference type="NCBI Taxonomy" id="502181"/>
    <lineage>
        <taxon>Bacteria</taxon>
        <taxon>Bacillati</taxon>
        <taxon>Actinomycetota</taxon>
        <taxon>Actinomycetes</taxon>
        <taxon>Pseudonocardiales</taxon>
        <taxon>Pseudonocardiaceae</taxon>
    </lineage>
</organism>
<sequence>MPDPTDAERWLTGVVGRAALLATEIAQLTDYLELHRTAEPASVIDAHARILEEQLRRLDSAANE</sequence>